<dbReference type="AlphaFoldDB" id="A0A0F9G3Q7"/>
<sequence length="123" mass="13085">MASEKIIVLVSDKGDSKHGEISVLNDPQKAERLVETLLEAGFEAERIKVFTGRPSQFQVSQRPIVALVADGEEGESPPTTGAGSQEAAAGEPPADAEAPESDTKEDKADTEEKEKEEGRLPSP</sequence>
<feature type="non-terminal residue" evidence="2">
    <location>
        <position position="123"/>
    </location>
</feature>
<gene>
    <name evidence="2" type="ORF">LCGC14_2230050</name>
</gene>
<proteinExistence type="predicted"/>
<evidence type="ECO:0000313" key="2">
    <source>
        <dbReference type="EMBL" id="KKL57972.1"/>
    </source>
</evidence>
<dbReference type="EMBL" id="LAZR01029978">
    <property type="protein sequence ID" value="KKL57972.1"/>
    <property type="molecule type" value="Genomic_DNA"/>
</dbReference>
<protein>
    <submittedName>
        <fullName evidence="2">Uncharacterized protein</fullName>
    </submittedName>
</protein>
<reference evidence="2" key="1">
    <citation type="journal article" date="2015" name="Nature">
        <title>Complex archaea that bridge the gap between prokaryotes and eukaryotes.</title>
        <authorList>
            <person name="Spang A."/>
            <person name="Saw J.H."/>
            <person name="Jorgensen S.L."/>
            <person name="Zaremba-Niedzwiedzka K."/>
            <person name="Martijn J."/>
            <person name="Lind A.E."/>
            <person name="van Eijk R."/>
            <person name="Schleper C."/>
            <person name="Guy L."/>
            <person name="Ettema T.J."/>
        </authorList>
    </citation>
    <scope>NUCLEOTIDE SEQUENCE</scope>
</reference>
<accession>A0A0F9G3Q7</accession>
<name>A0A0F9G3Q7_9ZZZZ</name>
<evidence type="ECO:0000256" key="1">
    <source>
        <dbReference type="SAM" id="MobiDB-lite"/>
    </source>
</evidence>
<feature type="region of interest" description="Disordered" evidence="1">
    <location>
        <begin position="68"/>
        <end position="123"/>
    </location>
</feature>
<organism evidence="2">
    <name type="scientific">marine sediment metagenome</name>
    <dbReference type="NCBI Taxonomy" id="412755"/>
    <lineage>
        <taxon>unclassified sequences</taxon>
        <taxon>metagenomes</taxon>
        <taxon>ecological metagenomes</taxon>
    </lineage>
</organism>
<feature type="compositionally biased region" description="Basic and acidic residues" evidence="1">
    <location>
        <begin position="101"/>
        <end position="123"/>
    </location>
</feature>
<feature type="compositionally biased region" description="Low complexity" evidence="1">
    <location>
        <begin position="86"/>
        <end position="96"/>
    </location>
</feature>
<comment type="caution">
    <text evidence="2">The sequence shown here is derived from an EMBL/GenBank/DDBJ whole genome shotgun (WGS) entry which is preliminary data.</text>
</comment>